<protein>
    <submittedName>
        <fullName evidence="2">Uncharacterized protein</fullName>
    </submittedName>
</protein>
<keyword evidence="5" id="KW-1185">Reference proteome</keyword>
<sequence length="106" mass="11804">MRMSALFALTSVFSALNLVFMPFHPVMMLWAFGLSVAFIIVNIIADRLRLWSGIAWGMAAAVIVAFMLNGAQPDEENRVLISTFACLASAWYAGVQFRKEKRESLS</sequence>
<comment type="caution">
    <text evidence="2">The sequence shown here is derived from an EMBL/GenBank/DDBJ whole genome shotgun (WGS) entry which is preliminary data.</text>
</comment>
<feature type="transmembrane region" description="Helical" evidence="1">
    <location>
        <begin position="50"/>
        <end position="68"/>
    </location>
</feature>
<keyword evidence="1" id="KW-0472">Membrane</keyword>
<feature type="transmembrane region" description="Helical" evidence="1">
    <location>
        <begin position="27"/>
        <end position="45"/>
    </location>
</feature>
<dbReference type="Proteomes" id="UP000020202">
    <property type="component" value="Unassembled WGS sequence"/>
</dbReference>
<evidence type="ECO:0000256" key="1">
    <source>
        <dbReference type="SAM" id="Phobius"/>
    </source>
</evidence>
<evidence type="ECO:0000313" key="3">
    <source>
        <dbReference type="EMBL" id="KLY22185.1"/>
    </source>
</evidence>
<dbReference type="AlphaFoldDB" id="A0A0J2GHQ9"/>
<dbReference type="RefSeq" id="WP_020803883.1">
    <property type="nucleotide sequence ID" value="NZ_KK036957.1"/>
</dbReference>
<name>A0A0J2GHQ9_9ENTR</name>
<evidence type="ECO:0000313" key="2">
    <source>
        <dbReference type="EMBL" id="EWF79840.1"/>
    </source>
</evidence>
<dbReference type="EMBL" id="JCNZ01000022">
    <property type="protein sequence ID" value="EWF79840.1"/>
    <property type="molecule type" value="Genomic_DNA"/>
</dbReference>
<gene>
    <name evidence="2" type="ORF">L373_06037</name>
    <name evidence="3" type="ORF">SK91_06117</name>
</gene>
<dbReference type="Proteomes" id="UP000036305">
    <property type="component" value="Unassembled WGS sequence"/>
</dbReference>
<dbReference type="EMBL" id="LEUS01000034">
    <property type="protein sequence ID" value="KLY22185.1"/>
    <property type="molecule type" value="Genomic_DNA"/>
</dbReference>
<reference evidence="3 5" key="2">
    <citation type="submission" date="2015-06" db="EMBL/GenBank/DDBJ databases">
        <title>The Genome Sequence of None.</title>
        <authorList>
            <consortium name="The Broad Institute Genomics Platform"/>
            <consortium name="The Broad Institute Genome Sequencing Center for Infectious Disease"/>
            <person name="Earl A.M."/>
            <person name="Onderdonk A.B."/>
            <person name="Kirby J."/>
            <person name="Ferraro M.J."/>
            <person name="Huang S."/>
            <person name="Spencer M."/>
            <person name="Fodor A."/>
            <person name="Hooper D."/>
            <person name="Dekker J."/>
            <person name="O'Brien T."/>
            <person name="Quan V."/>
            <person name="Gombosev A."/>
            <person name="Delaney M."/>
            <person name="DuBois A."/>
            <person name="Ernst C."/>
            <person name="Kim D.S."/>
            <person name="Rossman W."/>
            <person name="Gohs F."/>
            <person name="Petruso H."/>
            <person name="Nozar T."/>
            <person name="Mougeot F."/>
            <person name="Manson-McGuire A."/>
            <person name="Young S."/>
            <person name="Abouelleil A."/>
            <person name="Cao P."/>
            <person name="Chapman S.B."/>
            <person name="Griggs A."/>
            <person name="Priest M."/>
            <person name="Shea T."/>
            <person name="Wortman I."/>
            <person name="Wortman J.R."/>
            <person name="Nusbaum C."/>
            <person name="Birren B."/>
        </authorList>
    </citation>
    <scope>NUCLEOTIDE SEQUENCE [LARGE SCALE GENOMIC DNA]</scope>
    <source>
        <strain evidence="3 5">MGH87</strain>
    </source>
</reference>
<feature type="transmembrane region" description="Helical" evidence="1">
    <location>
        <begin position="80"/>
        <end position="97"/>
    </location>
</feature>
<accession>A0A0J2GHQ9</accession>
<organism evidence="2 4">
    <name type="scientific">Klebsiella michiganensis</name>
    <dbReference type="NCBI Taxonomy" id="1134687"/>
    <lineage>
        <taxon>Bacteria</taxon>
        <taxon>Pseudomonadati</taxon>
        <taxon>Pseudomonadota</taxon>
        <taxon>Gammaproteobacteria</taxon>
        <taxon>Enterobacterales</taxon>
        <taxon>Enterobacteriaceae</taxon>
        <taxon>Klebsiella/Raoultella group</taxon>
        <taxon>Klebsiella</taxon>
    </lineage>
</organism>
<keyword evidence="1" id="KW-0812">Transmembrane</keyword>
<evidence type="ECO:0000313" key="5">
    <source>
        <dbReference type="Proteomes" id="UP000036305"/>
    </source>
</evidence>
<evidence type="ECO:0000313" key="4">
    <source>
        <dbReference type="Proteomes" id="UP000020202"/>
    </source>
</evidence>
<keyword evidence="1" id="KW-1133">Transmembrane helix</keyword>
<proteinExistence type="predicted"/>
<reference evidence="2 4" key="1">
    <citation type="submission" date="2014-01" db="EMBL/GenBank/DDBJ databases">
        <title>The Genome Sequence of Klebsiella oxytoca MGH 27.</title>
        <authorList>
            <consortium name="The Broad Institute Genomics Platform"/>
            <consortium name="The Broad Institute Genome Sequencing Center for Infectious Disease"/>
            <person name="Murphy C."/>
            <person name="Cosimi L."/>
            <person name="Cerqueira G."/>
            <person name="Feldgarden M."/>
            <person name="Earl A."/>
            <person name="Hung D."/>
            <person name="Onderdonk A.B."/>
            <person name="Ferraro M.J."/>
            <person name="Hooper D."/>
            <person name="Dekker J."/>
            <person name="O'Brien T."/>
            <person name="Huang S."/>
            <person name="Quan V."/>
            <person name="Ernst C."/>
            <person name="Delaney M."/>
            <person name="DuBois A."/>
            <person name="Kim D.S."/>
            <person name="Young S.K."/>
            <person name="Zeng Q."/>
            <person name="Gargeya S."/>
            <person name="Fitzgerald M."/>
            <person name="Abouelleil A."/>
            <person name="Alvarado L."/>
            <person name="Berlin A.M."/>
            <person name="Chapman S.B."/>
            <person name="Gainer-Dewar J."/>
            <person name="Goldberg J."/>
            <person name="Gnerre S."/>
            <person name="Griggs A."/>
            <person name="Gujja S."/>
            <person name="Hansen M."/>
            <person name="Howarth C."/>
            <person name="Imamovic A."/>
            <person name="Ireland A."/>
            <person name="Larimer J."/>
            <person name="McCowan C."/>
            <person name="Murphy C."/>
            <person name="Pearson M."/>
            <person name="Poon T.W."/>
            <person name="Priest M."/>
            <person name="Roberts A."/>
            <person name="Saif S."/>
            <person name="Shea T."/>
            <person name="Sykes S."/>
            <person name="Wortman J."/>
            <person name="Nusbaum C."/>
            <person name="Birren B."/>
        </authorList>
    </citation>
    <scope>NUCLEOTIDE SEQUENCE [LARGE SCALE GENOMIC DNA]</scope>
    <source>
        <strain evidence="2 4">MGH 27</strain>
    </source>
</reference>